<evidence type="ECO:0000256" key="1">
    <source>
        <dbReference type="ARBA" id="ARBA00004814"/>
    </source>
</evidence>
<comment type="caution">
    <text evidence="8">The sequence shown here is derived from an EMBL/GenBank/DDBJ whole genome shotgun (WGS) entry which is preliminary data.</text>
</comment>
<comment type="pathway">
    <text evidence="1">Plant hormone metabolism; auxin biosynthesis.</text>
</comment>
<gene>
    <name evidence="8" type="ORF">LHA35_15585</name>
</gene>
<dbReference type="GO" id="GO:0050361">
    <property type="term" value="F:tryptophan 2-monooxygenase activity"/>
    <property type="evidence" value="ECO:0007669"/>
    <property type="project" value="UniProtKB-EC"/>
</dbReference>
<dbReference type="RefSeq" id="WP_226609518.1">
    <property type="nucleotide sequence ID" value="NZ_JAJAQI010000023.1"/>
</dbReference>
<keyword evidence="5" id="KW-0073">Auxin biosynthesis</keyword>
<evidence type="ECO:0000259" key="7">
    <source>
        <dbReference type="Pfam" id="PF01593"/>
    </source>
</evidence>
<accession>A0A9X1IE74</accession>
<evidence type="ECO:0000313" key="9">
    <source>
        <dbReference type="Proteomes" id="UP001139311"/>
    </source>
</evidence>
<dbReference type="SUPFAM" id="SSF54373">
    <property type="entry name" value="FAD-linked reductases, C-terminal domain"/>
    <property type="match status" value="1"/>
</dbReference>
<comment type="catalytic activity">
    <reaction evidence="6">
        <text>L-tryptophan + O2 = indole-3-acetamide + CO2 + H2O</text>
        <dbReference type="Rhea" id="RHEA:16165"/>
        <dbReference type="ChEBI" id="CHEBI:15377"/>
        <dbReference type="ChEBI" id="CHEBI:15379"/>
        <dbReference type="ChEBI" id="CHEBI:16031"/>
        <dbReference type="ChEBI" id="CHEBI:16526"/>
        <dbReference type="ChEBI" id="CHEBI:57912"/>
        <dbReference type="EC" id="1.13.12.3"/>
    </reaction>
</comment>
<organism evidence="8 9">
    <name type="scientific">Roseicella aerolata</name>
    <dbReference type="NCBI Taxonomy" id="2883479"/>
    <lineage>
        <taxon>Bacteria</taxon>
        <taxon>Pseudomonadati</taxon>
        <taxon>Pseudomonadota</taxon>
        <taxon>Alphaproteobacteria</taxon>
        <taxon>Acetobacterales</taxon>
        <taxon>Roseomonadaceae</taxon>
        <taxon>Roseicella</taxon>
    </lineage>
</organism>
<dbReference type="PANTHER" id="PTHR10742:SF410">
    <property type="entry name" value="LYSINE-SPECIFIC HISTONE DEMETHYLASE 2"/>
    <property type="match status" value="1"/>
</dbReference>
<dbReference type="PANTHER" id="PTHR10742">
    <property type="entry name" value="FLAVIN MONOAMINE OXIDASE"/>
    <property type="match status" value="1"/>
</dbReference>
<sequence>MDTEVLIIGAGAAGIAAGRRLRAVGRSCRVLEAGGRLGGRAWTDTASLGAPFDQGASWIHVAERNPLTPIARAMGFTLRDERRRVRDILLVGGRRASAAERAAHDAAAEVWEAAAAARLAAGGPDIPLAEAVPRDGPWDATLSHWFSAIISGVEAERFSLRDYVATALDGANLQVAEGFGTLVARLGEGLPVTLQAPVARLRWGGDGVAAEGPWGVLRARAAIVTVSTGVLAAQGIRFAPDLPEAVQAAIAGLPQGLLSKIALRAAGAGRLGLGPFARLGRRVEGPGDHPMSWMLWPWGRDQAVGFIGGEAAWALAREGPAAAEAFARAELARYFGAAEVDRSFASGAVVTGWAEDPLFRGAYSHARIGCHGARAVLRDAALAEGRLRFAGEACHTRRAGTVGGAWESGERAAEAVSAALAGKPAA</sequence>
<keyword evidence="9" id="KW-1185">Reference proteome</keyword>
<dbReference type="InterPro" id="IPR050281">
    <property type="entry name" value="Flavin_monoamine_oxidase"/>
</dbReference>
<dbReference type="Proteomes" id="UP001139311">
    <property type="component" value="Unassembled WGS sequence"/>
</dbReference>
<dbReference type="EC" id="1.13.12.3" evidence="3"/>
<dbReference type="Pfam" id="PF01593">
    <property type="entry name" value="Amino_oxidase"/>
    <property type="match status" value="2"/>
</dbReference>
<feature type="domain" description="Amine oxidase" evidence="7">
    <location>
        <begin position="13"/>
        <end position="100"/>
    </location>
</feature>
<evidence type="ECO:0000256" key="2">
    <source>
        <dbReference type="ARBA" id="ARBA00005833"/>
    </source>
</evidence>
<proteinExistence type="inferred from homology"/>
<evidence type="ECO:0000256" key="6">
    <source>
        <dbReference type="ARBA" id="ARBA00047321"/>
    </source>
</evidence>
<evidence type="ECO:0000256" key="3">
    <source>
        <dbReference type="ARBA" id="ARBA00012535"/>
    </source>
</evidence>
<evidence type="ECO:0000256" key="5">
    <source>
        <dbReference type="ARBA" id="ARBA00023070"/>
    </source>
</evidence>
<dbReference type="PRINTS" id="PR00420">
    <property type="entry name" value="RNGMNOXGNASE"/>
</dbReference>
<reference evidence="8" key="1">
    <citation type="submission" date="2021-10" db="EMBL/GenBank/DDBJ databases">
        <title>Roseicella aerolatum sp. nov., isolated from aerosols of e-waste dismantling site.</title>
        <authorList>
            <person name="Qin T."/>
        </authorList>
    </citation>
    <scope>NUCLEOTIDE SEQUENCE</scope>
    <source>
        <strain evidence="8">GB24</strain>
    </source>
</reference>
<dbReference type="SUPFAM" id="SSF51905">
    <property type="entry name" value="FAD/NAD(P)-binding domain"/>
    <property type="match status" value="1"/>
</dbReference>
<dbReference type="InterPro" id="IPR002937">
    <property type="entry name" value="Amino_oxidase"/>
</dbReference>
<dbReference type="EMBL" id="JAJAQI010000023">
    <property type="protein sequence ID" value="MCB4823155.1"/>
    <property type="molecule type" value="Genomic_DNA"/>
</dbReference>
<feature type="domain" description="Amine oxidase" evidence="7">
    <location>
        <begin position="163"/>
        <end position="416"/>
    </location>
</feature>
<dbReference type="Gene3D" id="3.50.50.60">
    <property type="entry name" value="FAD/NAD(P)-binding domain"/>
    <property type="match status" value="1"/>
</dbReference>
<name>A0A9X1IE74_9PROT</name>
<dbReference type="GO" id="GO:0009851">
    <property type="term" value="P:auxin biosynthetic process"/>
    <property type="evidence" value="ECO:0007669"/>
    <property type="project" value="UniProtKB-KW"/>
</dbReference>
<comment type="similarity">
    <text evidence="2">Belongs to the tryptophan 2-monooxygenase family.</text>
</comment>
<protein>
    <recommendedName>
        <fullName evidence="4">Tryptophan 2-monooxygenase</fullName>
        <ecNumber evidence="3">1.13.12.3</ecNumber>
    </recommendedName>
</protein>
<dbReference type="InterPro" id="IPR036188">
    <property type="entry name" value="FAD/NAD-bd_sf"/>
</dbReference>
<dbReference type="AlphaFoldDB" id="A0A9X1IE74"/>
<evidence type="ECO:0000313" key="8">
    <source>
        <dbReference type="EMBL" id="MCB4823155.1"/>
    </source>
</evidence>
<evidence type="ECO:0000256" key="4">
    <source>
        <dbReference type="ARBA" id="ARBA00017871"/>
    </source>
</evidence>